<gene>
    <name evidence="9" type="ordered locus">Cpha266_0167</name>
</gene>
<dbReference type="HOGENOM" id="CLU_025763_1_2_10"/>
<dbReference type="STRING" id="290317.Cpha266_0167"/>
<reference evidence="9 10" key="1">
    <citation type="submission" date="2006-12" db="EMBL/GenBank/DDBJ databases">
        <title>Complete sequence of Chlorobium phaeobacteroides DSM 266.</title>
        <authorList>
            <consortium name="US DOE Joint Genome Institute"/>
            <person name="Copeland A."/>
            <person name="Lucas S."/>
            <person name="Lapidus A."/>
            <person name="Barry K."/>
            <person name="Detter J.C."/>
            <person name="Glavina del Rio T."/>
            <person name="Hammon N."/>
            <person name="Israni S."/>
            <person name="Pitluck S."/>
            <person name="Goltsman E."/>
            <person name="Schmutz J."/>
            <person name="Larimer F."/>
            <person name="Land M."/>
            <person name="Hauser L."/>
            <person name="Mikhailova N."/>
            <person name="Li T."/>
            <person name="Overmann J."/>
            <person name="Bryant D.A."/>
            <person name="Richardson P."/>
        </authorList>
    </citation>
    <scope>NUCLEOTIDE SEQUENCE [LARGE SCALE GENOMIC DNA]</scope>
    <source>
        <strain evidence="9 10">DSM 266</strain>
    </source>
</reference>
<evidence type="ECO:0000256" key="5">
    <source>
        <dbReference type="PIRSR" id="PIRSR000185-2"/>
    </source>
</evidence>
<sequence length="442" mass="48302">MTTWPLMSERKESCECAIPYDIIETGIHSKPNPFKTAQRQLDEAAALIGLDPAAHQLLRWPLRELHVAMPVKMDDGSTKVFRGFRVQYNDARGPNKGGIRFHAEETIDTIRALAAWMTWKTAVLDLPLGGAKGGVICNPKSMSPGELERLSRAYIRQAGRILGLEKDVAAPDIYTTPQIMAWMADEYSFMQGNNEFGVISGKPLALGGSAGRNDATARGGIACVIEAAKELGIELQGATAAIQGYGNVGSFAHKLATELLGMKIIAVSDSGGGIYNPDGLLYDEVKAHKEKTGSVTGFPGSDSVSDETLLELNVTVLFPSALEQVITEHNAQNIRAGIIAELANGPTTPEADKILFENGCYVIPDFLCNAGGVTVSYFEMVQNTYGYYWEEDDVRKRLEKKMKTAFHSVHETSRKYKVHNRLGACIVAIERVAEAMKLRGWY</sequence>
<dbReference type="eggNOG" id="COG0334">
    <property type="taxonomic scope" value="Bacteria"/>
</dbReference>
<dbReference type="PANTHER" id="PTHR11606">
    <property type="entry name" value="GLUTAMATE DEHYDROGENASE"/>
    <property type="match status" value="1"/>
</dbReference>
<comment type="similarity">
    <text evidence="1 3 7">Belongs to the Glu/Leu/Phe/Val dehydrogenases family.</text>
</comment>
<feature type="binding site" evidence="5">
    <location>
        <position position="376"/>
    </location>
    <ligand>
        <name>substrate</name>
    </ligand>
</feature>
<dbReference type="InterPro" id="IPR046346">
    <property type="entry name" value="Aminoacid_DH-like_N_sf"/>
</dbReference>
<dbReference type="InterPro" id="IPR006095">
    <property type="entry name" value="Glu/Leu/Phe/Val/Trp_DH"/>
</dbReference>
<evidence type="ECO:0000313" key="10">
    <source>
        <dbReference type="Proteomes" id="UP000008701"/>
    </source>
</evidence>
<protein>
    <recommendedName>
        <fullName evidence="3">Glutamate dehydrogenase</fullName>
    </recommendedName>
</protein>
<feature type="binding site" evidence="5">
    <location>
        <position position="247"/>
    </location>
    <ligand>
        <name>NAD(+)</name>
        <dbReference type="ChEBI" id="CHEBI:57540"/>
    </ligand>
</feature>
<feature type="active site" description="Proton donor" evidence="4">
    <location>
        <position position="132"/>
    </location>
</feature>
<keyword evidence="10" id="KW-1185">Reference proteome</keyword>
<organism evidence="9 10">
    <name type="scientific">Chlorobium phaeobacteroides (strain DSM 266 / SMG 266 / 2430)</name>
    <dbReference type="NCBI Taxonomy" id="290317"/>
    <lineage>
        <taxon>Bacteria</taxon>
        <taxon>Pseudomonadati</taxon>
        <taxon>Chlorobiota</taxon>
        <taxon>Chlorobiia</taxon>
        <taxon>Chlorobiales</taxon>
        <taxon>Chlorobiaceae</taxon>
        <taxon>Chlorobium/Pelodictyon group</taxon>
        <taxon>Chlorobium</taxon>
    </lineage>
</organism>
<dbReference type="Pfam" id="PF00208">
    <property type="entry name" value="ELFV_dehydrog"/>
    <property type="match status" value="1"/>
</dbReference>
<dbReference type="SMART" id="SM00839">
    <property type="entry name" value="ELFV_dehydrog"/>
    <property type="match status" value="1"/>
</dbReference>
<dbReference type="InterPro" id="IPR033524">
    <property type="entry name" value="Glu/Leu/Phe/Val_DH_AS"/>
</dbReference>
<dbReference type="InterPro" id="IPR006096">
    <property type="entry name" value="Glu/Leu/Phe/Val/Trp_DH_C"/>
</dbReference>
<evidence type="ECO:0000256" key="4">
    <source>
        <dbReference type="PIRSR" id="PIRSR000185-1"/>
    </source>
</evidence>
<evidence type="ECO:0000259" key="8">
    <source>
        <dbReference type="SMART" id="SM00839"/>
    </source>
</evidence>
<dbReference type="AlphaFoldDB" id="A1BCV7"/>
<keyword evidence="5" id="KW-0520">NAD</keyword>
<feature type="binding site" evidence="5">
    <location>
        <position position="216"/>
    </location>
    <ligand>
        <name>NAD(+)</name>
        <dbReference type="ChEBI" id="CHEBI:57540"/>
    </ligand>
</feature>
<evidence type="ECO:0000313" key="9">
    <source>
        <dbReference type="EMBL" id="ABL64234.1"/>
    </source>
</evidence>
<keyword evidence="5" id="KW-0547">Nucleotide-binding</keyword>
<dbReference type="PROSITE" id="PS00074">
    <property type="entry name" value="GLFV_DEHYDROGENASE"/>
    <property type="match status" value="1"/>
</dbReference>
<name>A1BCV7_CHLPD</name>
<dbReference type="PRINTS" id="PR00082">
    <property type="entry name" value="GLFDHDRGNASE"/>
</dbReference>
<dbReference type="Proteomes" id="UP000008701">
    <property type="component" value="Chromosome"/>
</dbReference>
<proteinExistence type="inferred from homology"/>
<feature type="binding site" evidence="5">
    <location>
        <position position="120"/>
    </location>
    <ligand>
        <name>substrate</name>
    </ligand>
</feature>
<evidence type="ECO:0000256" key="6">
    <source>
        <dbReference type="PIRSR" id="PIRSR000185-3"/>
    </source>
</evidence>
<dbReference type="PIRSF" id="PIRSF000185">
    <property type="entry name" value="Glu_DH"/>
    <property type="match status" value="1"/>
</dbReference>
<dbReference type="SUPFAM" id="SSF51735">
    <property type="entry name" value="NAD(P)-binding Rossmann-fold domains"/>
    <property type="match status" value="1"/>
</dbReference>
<evidence type="ECO:0000256" key="3">
    <source>
        <dbReference type="PIRNR" id="PIRNR000185"/>
    </source>
</evidence>
<feature type="site" description="Important for catalysis" evidence="6">
    <location>
        <position position="172"/>
    </location>
</feature>
<dbReference type="GO" id="GO:0004352">
    <property type="term" value="F:glutamate dehydrogenase (NAD+) activity"/>
    <property type="evidence" value="ECO:0007669"/>
    <property type="project" value="TreeGrafter"/>
</dbReference>
<accession>A1BCV7</accession>
<dbReference type="InterPro" id="IPR014362">
    <property type="entry name" value="Glu_DH"/>
</dbReference>
<feature type="domain" description="Glutamate/phenylalanine/leucine/valine/L-tryptophan dehydrogenase C-terminal" evidence="8">
    <location>
        <begin position="209"/>
        <end position="440"/>
    </location>
</feature>
<dbReference type="SUPFAM" id="SSF53223">
    <property type="entry name" value="Aminoacid dehydrogenase-like, N-terminal domain"/>
    <property type="match status" value="1"/>
</dbReference>
<evidence type="ECO:0000256" key="2">
    <source>
        <dbReference type="ARBA" id="ARBA00023002"/>
    </source>
</evidence>
<dbReference type="Gene3D" id="3.40.50.720">
    <property type="entry name" value="NAD(P)-binding Rossmann-like Domain"/>
    <property type="match status" value="1"/>
</dbReference>
<dbReference type="KEGG" id="cph:Cpha266_0167"/>
<feature type="binding site" evidence="5">
    <location>
        <position position="96"/>
    </location>
    <ligand>
        <name>substrate</name>
    </ligand>
</feature>
<dbReference type="InterPro" id="IPR036291">
    <property type="entry name" value="NAD(P)-bd_dom_sf"/>
</dbReference>
<evidence type="ECO:0000256" key="1">
    <source>
        <dbReference type="ARBA" id="ARBA00006382"/>
    </source>
</evidence>
<dbReference type="InterPro" id="IPR033922">
    <property type="entry name" value="NAD_bind_Glu_DH"/>
</dbReference>
<dbReference type="EMBL" id="CP000492">
    <property type="protein sequence ID" value="ABL64234.1"/>
    <property type="molecule type" value="Genomic_DNA"/>
</dbReference>
<evidence type="ECO:0000256" key="7">
    <source>
        <dbReference type="RuleBase" id="RU004417"/>
    </source>
</evidence>
<dbReference type="GO" id="GO:0006538">
    <property type="term" value="P:L-glutamate catabolic process"/>
    <property type="evidence" value="ECO:0007669"/>
    <property type="project" value="TreeGrafter"/>
</dbReference>
<dbReference type="Pfam" id="PF02812">
    <property type="entry name" value="ELFV_dehydrog_N"/>
    <property type="match status" value="1"/>
</dbReference>
<dbReference type="InterPro" id="IPR006097">
    <property type="entry name" value="Glu/Leu/Phe/Val/Trp_DH_dimer"/>
</dbReference>
<dbReference type="Gene3D" id="3.40.50.10860">
    <property type="entry name" value="Leucine Dehydrogenase, chain A, domain 1"/>
    <property type="match status" value="1"/>
</dbReference>
<dbReference type="PANTHER" id="PTHR11606:SF13">
    <property type="entry name" value="GLUTAMATE DEHYDROGENASE 1, MITOCHONDRIAL"/>
    <property type="match status" value="1"/>
</dbReference>
<keyword evidence="2 3" id="KW-0560">Oxidoreductase</keyword>
<dbReference type="CDD" id="cd01076">
    <property type="entry name" value="NAD_bind_1_Glu_DH"/>
    <property type="match status" value="1"/>
</dbReference>
<dbReference type="GO" id="GO:0000166">
    <property type="term" value="F:nucleotide binding"/>
    <property type="evidence" value="ECO:0007669"/>
    <property type="project" value="UniProtKB-KW"/>
</dbReference>